<evidence type="ECO:0000313" key="2">
    <source>
        <dbReference type="EMBL" id="APZ93536.1"/>
    </source>
</evidence>
<evidence type="ECO:0000313" key="3">
    <source>
        <dbReference type="Proteomes" id="UP000187735"/>
    </source>
</evidence>
<organism evidence="2 3">
    <name type="scientific">Fuerstiella marisgermanici</name>
    <dbReference type="NCBI Taxonomy" id="1891926"/>
    <lineage>
        <taxon>Bacteria</taxon>
        <taxon>Pseudomonadati</taxon>
        <taxon>Planctomycetota</taxon>
        <taxon>Planctomycetia</taxon>
        <taxon>Planctomycetales</taxon>
        <taxon>Planctomycetaceae</taxon>
        <taxon>Fuerstiella</taxon>
    </lineage>
</organism>
<feature type="signal peptide" evidence="1">
    <location>
        <begin position="1"/>
        <end position="33"/>
    </location>
</feature>
<proteinExistence type="predicted"/>
<name>A0A1P8WHK2_9PLAN</name>
<dbReference type="EMBL" id="CP017641">
    <property type="protein sequence ID" value="APZ93536.1"/>
    <property type="molecule type" value="Genomic_DNA"/>
</dbReference>
<dbReference type="AlphaFoldDB" id="A0A1P8WHK2"/>
<protein>
    <recommendedName>
        <fullName evidence="4">HEAT repeat domain-containing protein</fullName>
    </recommendedName>
</protein>
<keyword evidence="3" id="KW-1185">Reference proteome</keyword>
<sequence length="390" mass="42479" precursor="true">MSWQLNKNGPQRIPAILLSIMVCAIAAGTSAAAQESTSEKPDEANLAKLIGDLGAPDFSARQAAAVALRKAGDVAIAPLRKALENGSLEQKLLIRSILKELERNSFSARVAELEKSPSARAATGLPEWDRFSKLVGADVAAVQLYVRLLKAEPKLFSAALKSPSELPDLLEARSAALLRTTRPSPVMLEQFSADSCAALLLFGGNDKNRLPRATSTSISAMLDYQPFRNSVEADKRYLRLAGGYILRKRIAVTGPLEFARQYPMPEGLTLARNVLKTALRGENGRPAMMLIREQGTAEDIALLESLFDNRGILFRGRKPAATAQKYAVYNGDLALAVAIVVRGKDPRDYGFPAVDSRPQPFRFAMETVGFPSDKERQAAHDLYVAEFPKK</sequence>
<evidence type="ECO:0000256" key="1">
    <source>
        <dbReference type="SAM" id="SignalP"/>
    </source>
</evidence>
<gene>
    <name evidence="2" type="ORF">Fuma_03154</name>
</gene>
<dbReference type="Proteomes" id="UP000187735">
    <property type="component" value="Chromosome"/>
</dbReference>
<dbReference type="KEGG" id="fmr:Fuma_03154"/>
<dbReference type="OrthoDB" id="287300at2"/>
<dbReference type="RefSeq" id="WP_077024988.1">
    <property type="nucleotide sequence ID" value="NZ_CP017641.1"/>
</dbReference>
<evidence type="ECO:0008006" key="4">
    <source>
        <dbReference type="Google" id="ProtNLM"/>
    </source>
</evidence>
<dbReference type="STRING" id="1891926.Fuma_03154"/>
<reference evidence="2 3" key="1">
    <citation type="journal article" date="2016" name="Front. Microbiol.">
        <title>Fuerstia marisgermanicae gen. nov., sp. nov., an Unusual Member of the Phylum Planctomycetes from the German Wadden Sea.</title>
        <authorList>
            <person name="Kohn T."/>
            <person name="Heuer A."/>
            <person name="Jogler M."/>
            <person name="Vollmers J."/>
            <person name="Boedeker C."/>
            <person name="Bunk B."/>
            <person name="Rast P."/>
            <person name="Borchert D."/>
            <person name="Glockner I."/>
            <person name="Freese H.M."/>
            <person name="Klenk H.P."/>
            <person name="Overmann J."/>
            <person name="Kaster A.K."/>
            <person name="Rohde M."/>
            <person name="Wiegand S."/>
            <person name="Jogler C."/>
        </authorList>
    </citation>
    <scope>NUCLEOTIDE SEQUENCE [LARGE SCALE GENOMIC DNA]</scope>
    <source>
        <strain evidence="2 3">NH11</strain>
    </source>
</reference>
<feature type="chain" id="PRO_5010351386" description="HEAT repeat domain-containing protein" evidence="1">
    <location>
        <begin position="34"/>
        <end position="390"/>
    </location>
</feature>
<keyword evidence="1" id="KW-0732">Signal</keyword>
<accession>A0A1P8WHK2</accession>